<evidence type="ECO:0000313" key="9">
    <source>
        <dbReference type="EMBL" id="QHQ61082.1"/>
    </source>
</evidence>
<name>A0A6P1TLS6_9FIRM</name>
<dbReference type="GO" id="GO:0046872">
    <property type="term" value="F:metal ion binding"/>
    <property type="evidence" value="ECO:0007669"/>
    <property type="project" value="UniProtKB-KW"/>
</dbReference>
<reference evidence="9 10" key="1">
    <citation type="submission" date="2020-01" db="EMBL/GenBank/DDBJ databases">
        <title>Genome analysis of Anaerocolumna sp. CBA3638.</title>
        <authorList>
            <person name="Kim J."/>
            <person name="Roh S.W."/>
        </authorList>
    </citation>
    <scope>NUCLEOTIDE SEQUENCE [LARGE SCALE GENOMIC DNA]</scope>
    <source>
        <strain evidence="9 10">CBA3638</strain>
    </source>
</reference>
<dbReference type="InterPro" id="IPR011051">
    <property type="entry name" value="RmlC_Cupin_sf"/>
</dbReference>
<evidence type="ECO:0000256" key="1">
    <source>
        <dbReference type="ARBA" id="ARBA00001936"/>
    </source>
</evidence>
<dbReference type="InterPro" id="IPR010864">
    <property type="entry name" value="D-lyxose_isomer"/>
</dbReference>
<gene>
    <name evidence="9" type="ORF">Ana3638_10135</name>
</gene>
<dbReference type="KEGG" id="anr:Ana3638_10135"/>
<keyword evidence="10" id="KW-1185">Reference proteome</keyword>
<proteinExistence type="inferred from homology"/>
<accession>A0A6P1TLS6</accession>
<dbReference type="GO" id="GO:0047828">
    <property type="term" value="F:D-lyxose ketol-isomerase activity"/>
    <property type="evidence" value="ECO:0007669"/>
    <property type="project" value="UniProtKB-EC"/>
</dbReference>
<evidence type="ECO:0000256" key="8">
    <source>
        <dbReference type="ARBA" id="ARBA00044972"/>
    </source>
</evidence>
<dbReference type="AlphaFoldDB" id="A0A6P1TLS6"/>
<comment type="catalytic activity">
    <reaction evidence="6">
        <text>D-lyxose = D-xylulose</text>
        <dbReference type="Rhea" id="RHEA:14201"/>
        <dbReference type="ChEBI" id="CHEBI:16789"/>
        <dbReference type="ChEBI" id="CHEBI:17140"/>
        <dbReference type="EC" id="5.3.1.15"/>
    </reaction>
</comment>
<dbReference type="EC" id="5.3.1.15" evidence="8"/>
<dbReference type="InterPro" id="IPR014710">
    <property type="entry name" value="RmlC-like_jellyroll"/>
</dbReference>
<comment type="similarity">
    <text evidence="7">Belongs to the D-lyxose ketol-isomerase family.</text>
</comment>
<evidence type="ECO:0000256" key="5">
    <source>
        <dbReference type="ARBA" id="ARBA00023277"/>
    </source>
</evidence>
<keyword evidence="4 9" id="KW-0413">Isomerase</keyword>
<evidence type="ECO:0000313" key="10">
    <source>
        <dbReference type="Proteomes" id="UP000464314"/>
    </source>
</evidence>
<organism evidence="9 10">
    <name type="scientific">Anaerocolumna sedimenticola</name>
    <dbReference type="NCBI Taxonomy" id="2696063"/>
    <lineage>
        <taxon>Bacteria</taxon>
        <taxon>Bacillati</taxon>
        <taxon>Bacillota</taxon>
        <taxon>Clostridia</taxon>
        <taxon>Lachnospirales</taxon>
        <taxon>Lachnospiraceae</taxon>
        <taxon>Anaerocolumna</taxon>
    </lineage>
</organism>
<evidence type="ECO:0000256" key="7">
    <source>
        <dbReference type="ARBA" id="ARBA00044951"/>
    </source>
</evidence>
<dbReference type="RefSeq" id="WP_161837909.1">
    <property type="nucleotide sequence ID" value="NZ_CP048000.1"/>
</dbReference>
<evidence type="ECO:0000256" key="6">
    <source>
        <dbReference type="ARBA" id="ARBA00044907"/>
    </source>
</evidence>
<comment type="cofactor">
    <cofactor evidence="1">
        <name>Mn(2+)</name>
        <dbReference type="ChEBI" id="CHEBI:29035"/>
    </cofactor>
</comment>
<keyword evidence="3" id="KW-0464">Manganese</keyword>
<evidence type="ECO:0000256" key="3">
    <source>
        <dbReference type="ARBA" id="ARBA00023211"/>
    </source>
</evidence>
<dbReference type="Gene3D" id="2.60.120.10">
    <property type="entry name" value="Jelly Rolls"/>
    <property type="match status" value="1"/>
</dbReference>
<evidence type="ECO:0000256" key="2">
    <source>
        <dbReference type="ARBA" id="ARBA00022723"/>
    </source>
</evidence>
<keyword evidence="5" id="KW-0119">Carbohydrate metabolism</keyword>
<dbReference type="Proteomes" id="UP000464314">
    <property type="component" value="Chromosome"/>
</dbReference>
<protein>
    <recommendedName>
        <fullName evidence="8">D-lyxose ketol-isomerase</fullName>
        <ecNumber evidence="8">5.3.1.15</ecNumber>
    </recommendedName>
</protein>
<evidence type="ECO:0000256" key="4">
    <source>
        <dbReference type="ARBA" id="ARBA00023235"/>
    </source>
</evidence>
<dbReference type="Pfam" id="PF07385">
    <property type="entry name" value="Lyx_isomer"/>
    <property type="match status" value="1"/>
</dbReference>
<keyword evidence="2" id="KW-0479">Metal-binding</keyword>
<sequence length="181" mass="20485">MLKQKEYKAAREKAVKMIINAGVVICKKDIETMDIADFGLSNLSEEGAQILTLFQTEKVACRVIALFEDQTEPEHWHQPVNDIPGKEETLRIISGELRLYVDGENNIKEGHIPDKKEKYYTCRHEIIMGPCDTLTILPGEKHWFQGGKGGAVFFTMSTTPKDAYDPFSDPGVVRITQIRTE</sequence>
<dbReference type="EMBL" id="CP048000">
    <property type="protein sequence ID" value="QHQ61082.1"/>
    <property type="molecule type" value="Genomic_DNA"/>
</dbReference>
<dbReference type="SUPFAM" id="SSF51182">
    <property type="entry name" value="RmlC-like cupins"/>
    <property type="match status" value="1"/>
</dbReference>